<accession>A0A0G0MES3</accession>
<dbReference type="Proteomes" id="UP000033881">
    <property type="component" value="Unassembled WGS sequence"/>
</dbReference>
<dbReference type="STRING" id="1618574.UT24_C0034G0018"/>
<dbReference type="EMBL" id="LBWB01000034">
    <property type="protein sequence ID" value="KKQ98840.1"/>
    <property type="molecule type" value="Genomic_DNA"/>
</dbReference>
<reference evidence="1 2" key="1">
    <citation type="journal article" date="2015" name="Nature">
        <title>rRNA introns, odd ribosomes, and small enigmatic genomes across a large radiation of phyla.</title>
        <authorList>
            <person name="Brown C.T."/>
            <person name="Hug L.A."/>
            <person name="Thomas B.C."/>
            <person name="Sharon I."/>
            <person name="Castelle C.J."/>
            <person name="Singh A."/>
            <person name="Wilkins M.J."/>
            <person name="Williams K.H."/>
            <person name="Banfield J.F."/>
        </authorList>
    </citation>
    <scope>NUCLEOTIDE SEQUENCE [LARGE SCALE GENOMIC DNA]</scope>
</reference>
<gene>
    <name evidence="1" type="ORF">UT24_C0034G0018</name>
</gene>
<organism evidence="1 2">
    <name type="scientific">Candidatus Woesebacteria bacterium GW2011_GWB1_39_12</name>
    <dbReference type="NCBI Taxonomy" id="1618574"/>
    <lineage>
        <taxon>Bacteria</taxon>
        <taxon>Candidatus Woeseibacteriota</taxon>
    </lineage>
</organism>
<sequence>MAVGHMMLEEQKQFLRIQYPKKGLKFCSETLHLPTTTIRAWCSRQKIKQNQNSEFFKDWQRRAALSKIGKKRPAQAEVIKKLWKDGKIKSHPKKSKAQKACIVCGKIFEYPPGQVYASTKKVCSIKCSGELVRRCWKARGHPRGMLGKHHSEEVRQRMSIGHMGQKVTIQQIEKAMKTKLAKYGWVAPPFNRMKASWKCGIAEDLRDGNYYRSSWERNYARYLNFLMKHFGEIKKWEYEPETFWFEKIKRGMRSYKPDFKIFFKDGHIEYHEVKGWMDKRSLTKIKRMRIYHKIEIKIIDKVFFKSIKDALVMGGYLPDDNPKYVPTVILHWEKAKKEEKIVYLISNVEQ</sequence>
<comment type="caution">
    <text evidence="1">The sequence shown here is derived from an EMBL/GenBank/DDBJ whole genome shotgun (WGS) entry which is preliminary data.</text>
</comment>
<evidence type="ECO:0000313" key="2">
    <source>
        <dbReference type="Proteomes" id="UP000033881"/>
    </source>
</evidence>
<evidence type="ECO:0000313" key="1">
    <source>
        <dbReference type="EMBL" id="KKQ98840.1"/>
    </source>
</evidence>
<protein>
    <submittedName>
        <fullName evidence="1">Uncharacterized protein</fullName>
    </submittedName>
</protein>
<proteinExistence type="predicted"/>
<name>A0A0G0MES3_9BACT</name>
<dbReference type="AlphaFoldDB" id="A0A0G0MES3"/>
<dbReference type="Gene3D" id="3.40.91.30">
    <property type="match status" value="1"/>
</dbReference>